<dbReference type="SUPFAM" id="SSF52540">
    <property type="entry name" value="P-loop containing nucleoside triphosphate hydrolases"/>
    <property type="match status" value="1"/>
</dbReference>
<feature type="binding site" evidence="7">
    <location>
        <begin position="252"/>
        <end position="255"/>
    </location>
    <ligand>
        <name>GTP</name>
        <dbReference type="ChEBI" id="CHEBI:37565"/>
    </ligand>
</feature>
<dbReference type="Pfam" id="PF01926">
    <property type="entry name" value="MMR_HSR1"/>
    <property type="match status" value="1"/>
</dbReference>
<evidence type="ECO:0000256" key="7">
    <source>
        <dbReference type="PIRSR" id="PIRSR006809-1"/>
    </source>
</evidence>
<accession>A0A926II21</accession>
<protein>
    <recommendedName>
        <fullName evidence="6">GTPase HflX</fullName>
    </recommendedName>
    <alternativeName>
        <fullName evidence="6">GTP-binding protein HflX</fullName>
    </alternativeName>
</protein>
<comment type="caution">
    <text evidence="11">The sequence shown here is derived from an EMBL/GenBank/DDBJ whole genome shotgun (WGS) entry which is preliminary data.</text>
</comment>
<dbReference type="NCBIfam" id="TIGR03156">
    <property type="entry name" value="GTP_HflX"/>
    <property type="match status" value="1"/>
</dbReference>
<keyword evidence="3 6" id="KW-0547">Nucleotide-binding</keyword>
<comment type="subunit">
    <text evidence="6">Monomer. Associates with the 50S ribosomal subunit.</text>
</comment>
<dbReference type="InterPro" id="IPR006073">
    <property type="entry name" value="GTP-bd"/>
</dbReference>
<comment type="similarity">
    <text evidence="6">Belongs to the TRAFAC class OBG-HflX-like GTPase superfamily. HflX GTPase family.</text>
</comment>
<reference evidence="11" key="1">
    <citation type="submission" date="2020-08" db="EMBL/GenBank/DDBJ databases">
        <title>Genome public.</title>
        <authorList>
            <person name="Liu C."/>
            <person name="Sun Q."/>
        </authorList>
    </citation>
    <scope>NUCLEOTIDE SEQUENCE</scope>
    <source>
        <strain evidence="11">NSJ-64</strain>
    </source>
</reference>
<dbReference type="GO" id="GO:0003924">
    <property type="term" value="F:GTPase activity"/>
    <property type="evidence" value="ECO:0007669"/>
    <property type="project" value="UniProtKB-UniRule"/>
</dbReference>
<evidence type="ECO:0000313" key="12">
    <source>
        <dbReference type="Proteomes" id="UP000623678"/>
    </source>
</evidence>
<comment type="subcellular location">
    <subcellularLocation>
        <location evidence="6">Cytoplasm</location>
    </subcellularLocation>
    <text evidence="6">May associate with membranes.</text>
</comment>
<dbReference type="InterPro" id="IPR042108">
    <property type="entry name" value="GTPase_HflX_N_sf"/>
</dbReference>
<evidence type="ECO:0000256" key="2">
    <source>
        <dbReference type="ARBA" id="ARBA00022723"/>
    </source>
</evidence>
<dbReference type="CDD" id="cd01878">
    <property type="entry name" value="HflX"/>
    <property type="match status" value="1"/>
</dbReference>
<dbReference type="RefSeq" id="WP_262395610.1">
    <property type="nucleotide sequence ID" value="NZ_JACRTD010000007.1"/>
</dbReference>
<dbReference type="PROSITE" id="PS51705">
    <property type="entry name" value="G_HFLX"/>
    <property type="match status" value="1"/>
</dbReference>
<feature type="binding site" evidence="8">
    <location>
        <position position="232"/>
    </location>
    <ligand>
        <name>Mg(2+)</name>
        <dbReference type="ChEBI" id="CHEBI:18420"/>
    </ligand>
</feature>
<dbReference type="GO" id="GO:0046872">
    <property type="term" value="F:metal ion binding"/>
    <property type="evidence" value="ECO:0007669"/>
    <property type="project" value="UniProtKB-KW"/>
</dbReference>
<keyword evidence="12" id="KW-1185">Reference proteome</keyword>
<dbReference type="FunFam" id="3.40.50.11060:FF:000001">
    <property type="entry name" value="GTPase HflX"/>
    <property type="match status" value="1"/>
</dbReference>
<feature type="binding site" evidence="7">
    <location>
        <begin position="230"/>
        <end position="234"/>
    </location>
    <ligand>
        <name>GTP</name>
        <dbReference type="ChEBI" id="CHEBI:37565"/>
    </ligand>
</feature>
<dbReference type="Gene3D" id="6.10.250.2860">
    <property type="match status" value="1"/>
</dbReference>
<keyword evidence="1 6" id="KW-0963">Cytoplasm</keyword>
<name>A0A926II21_9FIRM</name>
<dbReference type="InterPro" id="IPR027417">
    <property type="entry name" value="P-loop_NTPase"/>
</dbReference>
<evidence type="ECO:0000256" key="6">
    <source>
        <dbReference type="HAMAP-Rule" id="MF_00900"/>
    </source>
</evidence>
<feature type="domain" description="Hflx-type G" evidence="10">
    <location>
        <begin position="199"/>
        <end position="360"/>
    </location>
</feature>
<keyword evidence="5 6" id="KW-0342">GTP-binding</keyword>
<organism evidence="11 12">
    <name type="scientific">Youxingia wuxianensis</name>
    <dbReference type="NCBI Taxonomy" id="2763678"/>
    <lineage>
        <taxon>Bacteria</taxon>
        <taxon>Bacillati</taxon>
        <taxon>Bacillota</taxon>
        <taxon>Clostridia</taxon>
        <taxon>Eubacteriales</taxon>
        <taxon>Oscillospiraceae</taxon>
        <taxon>Youxingia</taxon>
    </lineage>
</organism>
<feature type="binding site" evidence="8">
    <location>
        <position position="212"/>
    </location>
    <ligand>
        <name>Mg(2+)</name>
        <dbReference type="ChEBI" id="CHEBI:18420"/>
    </ligand>
</feature>
<keyword evidence="2 8" id="KW-0479">Metal-binding</keyword>
<evidence type="ECO:0000313" key="11">
    <source>
        <dbReference type="EMBL" id="MBC8585901.1"/>
    </source>
</evidence>
<dbReference type="InterPro" id="IPR025121">
    <property type="entry name" value="GTPase_HflX_N"/>
</dbReference>
<proteinExistence type="inferred from homology"/>
<dbReference type="Proteomes" id="UP000623678">
    <property type="component" value="Unassembled WGS sequence"/>
</dbReference>
<dbReference type="GO" id="GO:0043022">
    <property type="term" value="F:ribosome binding"/>
    <property type="evidence" value="ECO:0007669"/>
    <property type="project" value="TreeGrafter"/>
</dbReference>
<feature type="binding site" evidence="7">
    <location>
        <begin position="318"/>
        <end position="321"/>
    </location>
    <ligand>
        <name>GTP</name>
        <dbReference type="ChEBI" id="CHEBI:37565"/>
    </ligand>
</feature>
<keyword evidence="4 8" id="KW-0460">Magnesium</keyword>
<dbReference type="Pfam" id="PF13167">
    <property type="entry name" value="GTP-bdg_N"/>
    <property type="match status" value="1"/>
</dbReference>
<sequence length="413" mass="45509">MIENKIEQLQTAVLIAVDTGEYDVEISLDELEELAKTAGAQVLARVTQKRPGFDPATCIGGGRLEEAAEFCKNNNVDLVIFDHELTAGQIRNIEKIVDRAVIDRTMLILDIFAQRAVTSEGKLQVELAQLRYRLPRLMGMGGALSRLGGGIGTRGPGETKLESDRRHIRRRISALQDQLEQLEKRRGLLRARRKKDGVTTVAIVGYTNVGKSTLLNTLTDAGVLAQDKLFATLDPTSRALQLPDGRSVMLVDTVGFVRRLPHHLVEAFKSTLEEAVSADLLWCVCDISADEADEQIAVTRKLMQELGVQDTPMLTVLNKCDRVSEAPLAISDSTAIISAKTGFGIDALLHKTAKALTPSQHRLSLLIPYEKTGLINEILEKGKVFSQEYVEEGTKIDALVENKILYKVAQYKI</sequence>
<dbReference type="InterPro" id="IPR016496">
    <property type="entry name" value="GTPase_HflX"/>
</dbReference>
<dbReference type="InterPro" id="IPR030394">
    <property type="entry name" value="G_HFLX_dom"/>
</dbReference>
<comment type="function">
    <text evidence="6">GTPase that associates with the 50S ribosomal subunit and may have a role during protein synthesis or ribosome biogenesis.</text>
</comment>
<evidence type="ECO:0000256" key="3">
    <source>
        <dbReference type="ARBA" id="ARBA00022741"/>
    </source>
</evidence>
<evidence type="ECO:0000256" key="4">
    <source>
        <dbReference type="ARBA" id="ARBA00022842"/>
    </source>
</evidence>
<dbReference type="PANTHER" id="PTHR10229:SF0">
    <property type="entry name" value="GTP-BINDING PROTEIN 6-RELATED"/>
    <property type="match status" value="1"/>
</dbReference>
<dbReference type="GO" id="GO:0005525">
    <property type="term" value="F:GTP binding"/>
    <property type="evidence" value="ECO:0007669"/>
    <property type="project" value="UniProtKB-UniRule"/>
</dbReference>
<dbReference type="Gene3D" id="3.40.50.300">
    <property type="entry name" value="P-loop containing nucleotide triphosphate hydrolases"/>
    <property type="match status" value="1"/>
</dbReference>
<evidence type="ECO:0000256" key="9">
    <source>
        <dbReference type="SAM" id="Coils"/>
    </source>
</evidence>
<evidence type="ECO:0000256" key="5">
    <source>
        <dbReference type="ARBA" id="ARBA00023134"/>
    </source>
</evidence>
<dbReference type="InterPro" id="IPR032305">
    <property type="entry name" value="GTP-bd_M"/>
</dbReference>
<dbReference type="HAMAP" id="MF_00900">
    <property type="entry name" value="GTPase_HflX"/>
    <property type="match status" value="1"/>
</dbReference>
<feature type="coiled-coil region" evidence="9">
    <location>
        <begin position="165"/>
        <end position="192"/>
    </location>
</feature>
<evidence type="ECO:0000259" key="10">
    <source>
        <dbReference type="PROSITE" id="PS51705"/>
    </source>
</evidence>
<feature type="binding site" evidence="7">
    <location>
        <begin position="338"/>
        <end position="340"/>
    </location>
    <ligand>
        <name>GTP</name>
        <dbReference type="ChEBI" id="CHEBI:37565"/>
    </ligand>
</feature>
<dbReference type="EMBL" id="JACRTD010000007">
    <property type="protein sequence ID" value="MBC8585901.1"/>
    <property type="molecule type" value="Genomic_DNA"/>
</dbReference>
<dbReference type="AlphaFoldDB" id="A0A926II21"/>
<comment type="cofactor">
    <cofactor evidence="8">
        <name>Mg(2+)</name>
        <dbReference type="ChEBI" id="CHEBI:18420"/>
    </cofactor>
</comment>
<keyword evidence="9" id="KW-0175">Coiled coil</keyword>
<dbReference type="Pfam" id="PF16360">
    <property type="entry name" value="GTP-bdg_M"/>
    <property type="match status" value="1"/>
</dbReference>
<evidence type="ECO:0000256" key="8">
    <source>
        <dbReference type="PIRSR" id="PIRSR006809-2"/>
    </source>
</evidence>
<dbReference type="Gene3D" id="3.40.50.11060">
    <property type="entry name" value="GTPase HflX, N-terminal domain"/>
    <property type="match status" value="1"/>
</dbReference>
<dbReference type="PANTHER" id="PTHR10229">
    <property type="entry name" value="GTP-BINDING PROTEIN HFLX"/>
    <property type="match status" value="1"/>
</dbReference>
<dbReference type="GO" id="GO:0005737">
    <property type="term" value="C:cytoplasm"/>
    <property type="evidence" value="ECO:0007669"/>
    <property type="project" value="UniProtKB-SubCell"/>
</dbReference>
<evidence type="ECO:0000256" key="1">
    <source>
        <dbReference type="ARBA" id="ARBA00022490"/>
    </source>
</evidence>
<dbReference type="PIRSF" id="PIRSF006809">
    <property type="entry name" value="GTP-binding_hflX_prd"/>
    <property type="match status" value="1"/>
</dbReference>
<gene>
    <name evidence="6 11" type="primary">hflX</name>
    <name evidence="11" type="ORF">H8705_09925</name>
</gene>
<feature type="binding site" evidence="7">
    <location>
        <begin position="205"/>
        <end position="212"/>
    </location>
    <ligand>
        <name>GTP</name>
        <dbReference type="ChEBI" id="CHEBI:37565"/>
    </ligand>
</feature>